<feature type="chain" id="PRO_5025569104" description="OmpA-like domain-containing protein" evidence="5">
    <location>
        <begin position="26"/>
        <end position="304"/>
    </location>
</feature>
<dbReference type="SUPFAM" id="SSF103088">
    <property type="entry name" value="OmpA-like"/>
    <property type="match status" value="1"/>
</dbReference>
<dbReference type="PROSITE" id="PS51257">
    <property type="entry name" value="PROKAR_LIPOPROTEIN"/>
    <property type="match status" value="1"/>
</dbReference>
<dbReference type="InterPro" id="IPR006665">
    <property type="entry name" value="OmpA-like"/>
</dbReference>
<dbReference type="PANTHER" id="PTHR30329:SF21">
    <property type="entry name" value="LIPOPROTEIN YIAD-RELATED"/>
    <property type="match status" value="1"/>
</dbReference>
<feature type="domain" description="OmpA-like" evidence="6">
    <location>
        <begin position="176"/>
        <end position="304"/>
    </location>
</feature>
<dbReference type="Gene3D" id="3.30.1330.60">
    <property type="entry name" value="OmpA-like domain"/>
    <property type="match status" value="1"/>
</dbReference>
<dbReference type="AlphaFoldDB" id="A0A679GWL3"/>
<gene>
    <name evidence="7" type="ORF">PtoMrB4_54770</name>
</gene>
<evidence type="ECO:0000256" key="3">
    <source>
        <dbReference type="ARBA" id="ARBA00023237"/>
    </source>
</evidence>
<reference evidence="7 8" key="1">
    <citation type="journal article" date="2020" name="Microbiol. Resour. Announc.">
        <title>Complete genome sequence of Pseudomonas otitidis strain MrB4, isolated from Lake Biwa in Japan.</title>
        <authorList>
            <person name="Miyazaki K."/>
            <person name="Hase E."/>
            <person name="Maruya T."/>
        </authorList>
    </citation>
    <scope>NUCLEOTIDE SEQUENCE [LARGE SCALE GENOMIC DNA]</scope>
    <source>
        <strain evidence="7 8">MrB4</strain>
    </source>
</reference>
<dbReference type="EMBL" id="AP022642">
    <property type="protein sequence ID" value="BCA31500.1"/>
    <property type="molecule type" value="Genomic_DNA"/>
</dbReference>
<dbReference type="Proteomes" id="UP000501237">
    <property type="component" value="Chromosome"/>
</dbReference>
<proteinExistence type="predicted"/>
<keyword evidence="3" id="KW-0998">Cell outer membrane</keyword>
<dbReference type="InterPro" id="IPR036737">
    <property type="entry name" value="OmpA-like_sf"/>
</dbReference>
<dbReference type="GO" id="GO:0009279">
    <property type="term" value="C:cell outer membrane"/>
    <property type="evidence" value="ECO:0007669"/>
    <property type="project" value="UniProtKB-SubCell"/>
</dbReference>
<dbReference type="GeneID" id="57400708"/>
<evidence type="ECO:0000313" key="8">
    <source>
        <dbReference type="Proteomes" id="UP000501237"/>
    </source>
</evidence>
<comment type="subcellular location">
    <subcellularLocation>
        <location evidence="1">Cell outer membrane</location>
    </subcellularLocation>
</comment>
<dbReference type="PANTHER" id="PTHR30329">
    <property type="entry name" value="STATOR ELEMENT OF FLAGELLAR MOTOR COMPLEX"/>
    <property type="match status" value="1"/>
</dbReference>
<keyword evidence="2 4" id="KW-0472">Membrane</keyword>
<evidence type="ECO:0000256" key="1">
    <source>
        <dbReference type="ARBA" id="ARBA00004442"/>
    </source>
</evidence>
<evidence type="ECO:0000313" key="7">
    <source>
        <dbReference type="EMBL" id="BCA31500.1"/>
    </source>
</evidence>
<dbReference type="CDD" id="cd07185">
    <property type="entry name" value="OmpA_C-like"/>
    <property type="match status" value="1"/>
</dbReference>
<dbReference type="Pfam" id="PF00691">
    <property type="entry name" value="OmpA"/>
    <property type="match status" value="1"/>
</dbReference>
<organism evidence="7 8">
    <name type="scientific">Metapseudomonas otitidis</name>
    <dbReference type="NCBI Taxonomy" id="319939"/>
    <lineage>
        <taxon>Bacteria</taxon>
        <taxon>Pseudomonadati</taxon>
        <taxon>Pseudomonadota</taxon>
        <taxon>Gammaproteobacteria</taxon>
        <taxon>Pseudomonadales</taxon>
        <taxon>Pseudomonadaceae</taxon>
        <taxon>Metapseudomonas</taxon>
    </lineage>
</organism>
<dbReference type="PROSITE" id="PS51123">
    <property type="entry name" value="OMPA_2"/>
    <property type="match status" value="1"/>
</dbReference>
<feature type="signal peptide" evidence="5">
    <location>
        <begin position="1"/>
        <end position="25"/>
    </location>
</feature>
<evidence type="ECO:0000256" key="5">
    <source>
        <dbReference type="SAM" id="SignalP"/>
    </source>
</evidence>
<evidence type="ECO:0000256" key="4">
    <source>
        <dbReference type="PROSITE-ProRule" id="PRU00473"/>
    </source>
</evidence>
<name>A0A679GWL3_9GAMM</name>
<protein>
    <recommendedName>
        <fullName evidence="6">OmpA-like domain-containing protein</fullName>
    </recommendedName>
</protein>
<dbReference type="InterPro" id="IPR006664">
    <property type="entry name" value="OMP_bac"/>
</dbReference>
<dbReference type="InterPro" id="IPR050330">
    <property type="entry name" value="Bact_OuterMem_StrucFunc"/>
</dbReference>
<evidence type="ECO:0000259" key="6">
    <source>
        <dbReference type="PROSITE" id="PS51123"/>
    </source>
</evidence>
<evidence type="ECO:0000256" key="2">
    <source>
        <dbReference type="ARBA" id="ARBA00023136"/>
    </source>
</evidence>
<accession>A0A679GWL3</accession>
<keyword evidence="5" id="KW-0732">Signal</keyword>
<dbReference type="KEGG" id="poj:PtoMrB4_54770"/>
<sequence>MSTLKHALPSLALALSISCVPVASAALSERAFDEPYSSTPEPSVDQAQVIYYRLDGNQVSPDGALLYIDGELHTSLLNGGFTRFCLSPGQHTLGTFLSESPAYPGKANTPFELNLEGGKTYFMQVELASGRPLPLSRQEAEPRLTQTRRQAHLLSRASNIQTCVETAPASEPVAVPVYKDYALSGDVLFAFGKSDRKDMTRAGRRAISDLIATLHREHANLRRILVVGHTDPIGRPETNLALGLQRAQTVRDLLVDGGIPESVLETASMGSTELVVSECVGSRAARVDCYAPNRRVVVRVDVSQ</sequence>
<dbReference type="RefSeq" id="WP_172434975.1">
    <property type="nucleotide sequence ID" value="NZ_AP022642.1"/>
</dbReference>
<dbReference type="PRINTS" id="PR01021">
    <property type="entry name" value="OMPADOMAIN"/>
</dbReference>